<dbReference type="Gene3D" id="3.30.920.30">
    <property type="entry name" value="Hypothetical protein"/>
    <property type="match status" value="1"/>
</dbReference>
<evidence type="ECO:0000313" key="8">
    <source>
        <dbReference type="EMBL" id="MBC3294637.1"/>
    </source>
</evidence>
<evidence type="ECO:0000256" key="7">
    <source>
        <dbReference type="ARBA" id="ARBA00023016"/>
    </source>
</evidence>
<dbReference type="EMBL" id="JABWQF010000016">
    <property type="protein sequence ID" value="MBC3294637.1"/>
    <property type="molecule type" value="Genomic_DNA"/>
</dbReference>
<evidence type="ECO:0000256" key="6">
    <source>
        <dbReference type="ARBA" id="ARBA00022884"/>
    </source>
</evidence>
<gene>
    <name evidence="8" type="ORF">HU722_24220</name>
</gene>
<keyword evidence="6" id="KW-0694">RNA-binding</keyword>
<evidence type="ECO:0000256" key="4">
    <source>
        <dbReference type="ARBA" id="ARBA00022759"/>
    </source>
</evidence>
<comment type="caution">
    <text evidence="8">The sequence shown here is derived from an EMBL/GenBank/DDBJ whole genome shotgun (WGS) entry which is preliminary data.</text>
</comment>
<keyword evidence="3" id="KW-0540">Nuclease</keyword>
<reference evidence="8" key="1">
    <citation type="journal article" date="2020" name="Microorganisms">
        <title>Reliable Identification of Environmental Pseudomonas Isolates Using the rpoD Gene.</title>
        <authorList>
            <consortium name="The Broad Institute Genome Sequencing Platform"/>
            <person name="Girard L."/>
            <person name="Lood C."/>
            <person name="Rokni-Zadeh H."/>
            <person name="van Noort V."/>
            <person name="Lavigne R."/>
            <person name="De Mot R."/>
        </authorList>
    </citation>
    <scope>NUCLEOTIDE SEQUENCE [LARGE SCALE GENOMIC DNA]</scope>
    <source>
        <strain evidence="8">SWRI145</strain>
    </source>
</reference>
<dbReference type="GO" id="GO:0004519">
    <property type="term" value="F:endonuclease activity"/>
    <property type="evidence" value="ECO:0007669"/>
    <property type="project" value="UniProtKB-KW"/>
</dbReference>
<evidence type="ECO:0000256" key="1">
    <source>
        <dbReference type="ARBA" id="ARBA00006620"/>
    </source>
</evidence>
<comment type="similarity">
    <text evidence="1">Belongs to the HicA mRNA interferase family.</text>
</comment>
<dbReference type="InterPro" id="IPR012933">
    <property type="entry name" value="HicA_mRNA_interferase"/>
</dbReference>
<organism evidence="8">
    <name type="scientific">Pseudomonas tritici</name>
    <dbReference type="NCBI Taxonomy" id="2745518"/>
    <lineage>
        <taxon>Bacteria</taxon>
        <taxon>Pseudomonadati</taxon>
        <taxon>Pseudomonadota</taxon>
        <taxon>Gammaproteobacteria</taxon>
        <taxon>Pseudomonadales</taxon>
        <taxon>Pseudomonadaceae</taxon>
        <taxon>Pseudomonas</taxon>
    </lineage>
</organism>
<dbReference type="AlphaFoldDB" id="A0A8H9YTZ6"/>
<dbReference type="InterPro" id="IPR038570">
    <property type="entry name" value="HicA_sf"/>
</dbReference>
<dbReference type="GO" id="GO:0016787">
    <property type="term" value="F:hydrolase activity"/>
    <property type="evidence" value="ECO:0007669"/>
    <property type="project" value="UniProtKB-KW"/>
</dbReference>
<evidence type="ECO:0000256" key="5">
    <source>
        <dbReference type="ARBA" id="ARBA00022801"/>
    </source>
</evidence>
<proteinExistence type="inferred from homology"/>
<name>A0A8H9YTZ6_9PSED</name>
<keyword evidence="5" id="KW-0378">Hydrolase</keyword>
<protein>
    <submittedName>
        <fullName evidence="8">Type II toxin-antitoxin system HicA family toxin</fullName>
    </submittedName>
</protein>
<sequence length="60" mass="6788">MKYSEFLRWLKSQGVTIENARGGGSHRKATINERNSIFPFHGSKEIPEGTRKSIIKDLGL</sequence>
<keyword evidence="4" id="KW-0255">Endonuclease</keyword>
<evidence type="ECO:0000256" key="3">
    <source>
        <dbReference type="ARBA" id="ARBA00022722"/>
    </source>
</evidence>
<keyword evidence="2" id="KW-1277">Toxin-antitoxin system</keyword>
<accession>A0A8H9YTZ6</accession>
<evidence type="ECO:0000256" key="2">
    <source>
        <dbReference type="ARBA" id="ARBA00022649"/>
    </source>
</evidence>
<dbReference type="GO" id="GO:0003729">
    <property type="term" value="F:mRNA binding"/>
    <property type="evidence" value="ECO:0007669"/>
    <property type="project" value="InterPro"/>
</dbReference>
<dbReference type="Pfam" id="PF07927">
    <property type="entry name" value="HicA_toxin"/>
    <property type="match status" value="1"/>
</dbReference>
<dbReference type="SUPFAM" id="SSF54786">
    <property type="entry name" value="YcfA/nrd intein domain"/>
    <property type="match status" value="1"/>
</dbReference>
<keyword evidence="7" id="KW-0346">Stress response</keyword>